<keyword evidence="3 10" id="KW-0812">Transmembrane</keyword>
<evidence type="ECO:0000256" key="6">
    <source>
        <dbReference type="ARBA" id="ARBA00023078"/>
    </source>
</evidence>
<keyword evidence="4 10" id="KW-0249">Electron transport</keyword>
<sequence>MFTIISYFGLLFTALTLALLLFVGLSKIQLI</sequence>
<evidence type="ECO:0000256" key="10">
    <source>
        <dbReference type="HAMAP-Rule" id="MF_00433"/>
    </source>
</evidence>
<comment type="similarity">
    <text evidence="10">Belongs to the PetL family.</text>
</comment>
<evidence type="ECO:0000256" key="7">
    <source>
        <dbReference type="ARBA" id="ARBA00023136"/>
    </source>
</evidence>
<dbReference type="GO" id="GO:0009512">
    <property type="term" value="C:cytochrome b6f complex"/>
    <property type="evidence" value="ECO:0007669"/>
    <property type="project" value="InterPro"/>
</dbReference>
<dbReference type="AlphaFoldDB" id="A0A024B485"/>
<dbReference type="EMBL" id="KJ461682">
    <property type="protein sequence ID" value="AHZ11167.1"/>
    <property type="molecule type" value="Genomic_DNA"/>
</dbReference>
<geneLocation type="chloroplast" evidence="11"/>
<proteinExistence type="inferred from homology"/>
<evidence type="ECO:0000256" key="4">
    <source>
        <dbReference type="ARBA" id="ARBA00022982"/>
    </source>
</evidence>
<accession>A0A024B485</accession>
<dbReference type="GO" id="GO:0009535">
    <property type="term" value="C:chloroplast thylakoid membrane"/>
    <property type="evidence" value="ECO:0007669"/>
    <property type="project" value="UniProtKB-SubCell"/>
</dbReference>
<name>A0A024B485_9VIRI</name>
<comment type="function">
    <text evidence="8 10">Component of the cytochrome b6-f complex, which mediates electron transfer between photosystem II (PSII) and photosystem I (PSI), cyclic electron flow around PSI, and state transitions. PetL is important for photoautotrophic growth as well as for electron transfer efficiency and stability of the cytochrome b6-f complex.</text>
</comment>
<keyword evidence="11" id="KW-0150">Chloroplast</keyword>
<evidence type="ECO:0000256" key="5">
    <source>
        <dbReference type="ARBA" id="ARBA00022989"/>
    </source>
</evidence>
<evidence type="ECO:0000256" key="9">
    <source>
        <dbReference type="ARBA" id="ARBA00025834"/>
    </source>
</evidence>
<organism evidence="11">
    <name type="scientific">Mesotaenium endlicherianum</name>
    <dbReference type="NCBI Taxonomy" id="184485"/>
    <lineage>
        <taxon>Eukaryota</taxon>
        <taxon>Viridiplantae</taxon>
        <taxon>Streptophyta</taxon>
        <taxon>Zygnematophyceae</taxon>
        <taxon>Zygnematophycidae</taxon>
        <taxon>Zygnematales</taxon>
        <taxon>Mesotaeniaceae</taxon>
        <taxon>Mesotaenium</taxon>
    </lineage>
</organism>
<evidence type="ECO:0000256" key="8">
    <source>
        <dbReference type="ARBA" id="ARBA00025197"/>
    </source>
</evidence>
<dbReference type="Pfam" id="PF05115">
    <property type="entry name" value="PetL"/>
    <property type="match status" value="1"/>
</dbReference>
<dbReference type="GeneID" id="19524031"/>
<dbReference type="GO" id="GO:0009055">
    <property type="term" value="F:electron transfer activity"/>
    <property type="evidence" value="ECO:0007669"/>
    <property type="project" value="InterPro"/>
</dbReference>
<keyword evidence="6 10" id="KW-0793">Thylakoid</keyword>
<dbReference type="RefSeq" id="YP_009033784.1">
    <property type="nucleotide sequence ID" value="NC_024169.1"/>
</dbReference>
<keyword evidence="10" id="KW-0602">Photosynthesis</keyword>
<dbReference type="InterPro" id="IPR007802">
    <property type="entry name" value="Cyt_b6/f_cplx_su6"/>
</dbReference>
<evidence type="ECO:0000256" key="1">
    <source>
        <dbReference type="ARBA" id="ARBA00004167"/>
    </source>
</evidence>
<reference evidence="11" key="1">
    <citation type="journal article" date="2014" name="Genome Biol. Evol.">
        <title>Analyses of charophyte chloroplast genomes help characterize the ancestral chloroplast genome of land plants.</title>
        <authorList>
            <person name="Civan P."/>
            <person name="Foster P.G."/>
            <person name="Embley M.T."/>
            <person name="Seneca A."/>
            <person name="Cox C.J."/>
        </authorList>
    </citation>
    <scope>NUCLEOTIDE SEQUENCE</scope>
</reference>
<gene>
    <name evidence="10 11" type="primary">petL</name>
</gene>
<keyword evidence="11" id="KW-0934">Plastid</keyword>
<evidence type="ECO:0000256" key="3">
    <source>
        <dbReference type="ARBA" id="ARBA00022692"/>
    </source>
</evidence>
<keyword evidence="2 10" id="KW-0813">Transport</keyword>
<evidence type="ECO:0000256" key="2">
    <source>
        <dbReference type="ARBA" id="ARBA00022448"/>
    </source>
</evidence>
<keyword evidence="7 10" id="KW-0472">Membrane</keyword>
<evidence type="ECO:0000313" key="11">
    <source>
        <dbReference type="EMBL" id="AHZ11167.1"/>
    </source>
</evidence>
<comment type="subunit">
    <text evidence="9 10">The 4 large subunits of the cytochrome b6-f complex are cytochrome b6, subunit IV (17 kDa polypeptide, PetD), cytochrome f and the Rieske protein, while the 4 small subunits are PetG, PetL, PetM and PetN. The complex functions as a dimer.</text>
</comment>
<dbReference type="HAMAP" id="MF_00433">
    <property type="entry name" value="Cytb6_f_PetL"/>
    <property type="match status" value="1"/>
</dbReference>
<protein>
    <recommendedName>
        <fullName evidence="10">Cytochrome b6-f complex subunit 6</fullName>
    </recommendedName>
    <alternativeName>
        <fullName evidence="10">Cytochrome b6-f complex subunit PetL</fullName>
    </alternativeName>
    <alternativeName>
        <fullName evidence="10">Cytochrome b6-f complex subunit VI</fullName>
    </alternativeName>
</protein>
<dbReference type="GO" id="GO:0015979">
    <property type="term" value="P:photosynthesis"/>
    <property type="evidence" value="ECO:0007669"/>
    <property type="project" value="UniProtKB-KW"/>
</dbReference>
<comment type="subcellular location">
    <subcellularLocation>
        <location evidence="1">Membrane</location>
        <topology evidence="1">Single-pass membrane protein</topology>
    </subcellularLocation>
    <subcellularLocation>
        <location evidence="10">Plastid</location>
        <location evidence="10">Chloroplast thylakoid membrane</location>
        <topology evidence="10">Single-pass membrane protein</topology>
    </subcellularLocation>
</comment>
<keyword evidence="5 10" id="KW-1133">Transmembrane helix</keyword>